<organism evidence="11 12">
    <name type="scientific">Amblyomma americanum</name>
    <name type="common">Lone star tick</name>
    <dbReference type="NCBI Taxonomy" id="6943"/>
    <lineage>
        <taxon>Eukaryota</taxon>
        <taxon>Metazoa</taxon>
        <taxon>Ecdysozoa</taxon>
        <taxon>Arthropoda</taxon>
        <taxon>Chelicerata</taxon>
        <taxon>Arachnida</taxon>
        <taxon>Acari</taxon>
        <taxon>Parasitiformes</taxon>
        <taxon>Ixodida</taxon>
        <taxon>Ixodoidea</taxon>
        <taxon>Ixodidae</taxon>
        <taxon>Amblyomminae</taxon>
        <taxon>Amblyomma</taxon>
    </lineage>
</organism>
<evidence type="ECO:0000256" key="10">
    <source>
        <dbReference type="SAM" id="SignalP"/>
    </source>
</evidence>
<gene>
    <name evidence="11" type="ORF">V5799_000012</name>
</gene>
<keyword evidence="8" id="KW-1015">Disulfide bond</keyword>
<dbReference type="AlphaFoldDB" id="A0AAQ4D490"/>
<comment type="caution">
    <text evidence="11">The sequence shown here is derived from an EMBL/GenBank/DDBJ whole genome shotgun (WGS) entry which is preliminary data.</text>
</comment>
<dbReference type="InterPro" id="IPR037272">
    <property type="entry name" value="SNS_sf"/>
</dbReference>
<keyword evidence="4 9" id="KW-0812">Transmembrane</keyword>
<feature type="disulfide bond" evidence="8">
    <location>
        <begin position="80"/>
        <end position="88"/>
    </location>
</feature>
<evidence type="ECO:0000256" key="9">
    <source>
        <dbReference type="SAM" id="Phobius"/>
    </source>
</evidence>
<feature type="transmembrane region" description="Helical" evidence="9">
    <location>
        <begin position="183"/>
        <end position="204"/>
    </location>
</feature>
<dbReference type="GO" id="GO:0005283">
    <property type="term" value="F:amino acid:sodium symporter activity"/>
    <property type="evidence" value="ECO:0007669"/>
    <property type="project" value="TreeGrafter"/>
</dbReference>
<dbReference type="SUPFAM" id="SSF161070">
    <property type="entry name" value="SNF-like"/>
    <property type="match status" value="1"/>
</dbReference>
<feature type="chain" id="PRO_5042882150" evidence="10">
    <location>
        <begin position="22"/>
        <end position="261"/>
    </location>
</feature>
<dbReference type="Pfam" id="PF00209">
    <property type="entry name" value="SNF"/>
    <property type="match status" value="1"/>
</dbReference>
<keyword evidence="3" id="KW-0813">Transport</keyword>
<dbReference type="EMBL" id="JARKHS020035385">
    <property type="protein sequence ID" value="KAK8757280.1"/>
    <property type="molecule type" value="Genomic_DNA"/>
</dbReference>
<dbReference type="Proteomes" id="UP001321473">
    <property type="component" value="Unassembled WGS sequence"/>
</dbReference>
<dbReference type="GO" id="GO:0015179">
    <property type="term" value="F:L-amino acid transmembrane transporter activity"/>
    <property type="evidence" value="ECO:0007669"/>
    <property type="project" value="TreeGrafter"/>
</dbReference>
<evidence type="ECO:0000256" key="2">
    <source>
        <dbReference type="ARBA" id="ARBA00006459"/>
    </source>
</evidence>
<evidence type="ECO:0000313" key="12">
    <source>
        <dbReference type="Proteomes" id="UP001321473"/>
    </source>
</evidence>
<evidence type="ECO:0000256" key="7">
    <source>
        <dbReference type="ARBA" id="ARBA00023136"/>
    </source>
</evidence>
<evidence type="ECO:0000256" key="3">
    <source>
        <dbReference type="ARBA" id="ARBA00022448"/>
    </source>
</evidence>
<evidence type="ECO:0000256" key="5">
    <source>
        <dbReference type="ARBA" id="ARBA00022847"/>
    </source>
</evidence>
<reference evidence="11 12" key="1">
    <citation type="journal article" date="2023" name="Arcadia Sci">
        <title>De novo assembly of a long-read Amblyomma americanum tick genome.</title>
        <authorList>
            <person name="Chou S."/>
            <person name="Poskanzer K.E."/>
            <person name="Rollins M."/>
            <person name="Thuy-Boun P.S."/>
        </authorList>
    </citation>
    <scope>NUCLEOTIDE SEQUENCE [LARGE SCALE GENOMIC DNA]</scope>
    <source>
        <strain evidence="11">F_SG_1</strain>
        <tissue evidence="11">Salivary glands</tissue>
    </source>
</reference>
<keyword evidence="7 9" id="KW-0472">Membrane</keyword>
<evidence type="ECO:0000256" key="4">
    <source>
        <dbReference type="ARBA" id="ARBA00022692"/>
    </source>
</evidence>
<proteinExistence type="inferred from homology"/>
<sequence length="261" mass="29214">MYAVVMGVLVVPMLHMEAILGQFRHCGNRGALECSPAFIGLSYTMAYFHVATSVSDALSMSYATLYLLGSSLDPLPWSACGGMNASACYVLEALGTQRCAFSSQPRPCHQVHRSLALRFEGRMERDRQPVVPVVLDDRVVLVPRHQFPRNCTPSTLSAVEHYHRDFVLRLDRRLDGVHVNPDVALAYAATWTIAFAISCLHIALSRTVTYTLIVVRVFLVWFVCAKVVGEGFKEDLWKQLSSFDPAQLLDLQVPQRRVLFL</sequence>
<keyword evidence="12" id="KW-1185">Reference proteome</keyword>
<evidence type="ECO:0000256" key="8">
    <source>
        <dbReference type="PIRSR" id="PIRSR600175-2"/>
    </source>
</evidence>
<comment type="similarity">
    <text evidence="2">Belongs to the sodium:neurotransmitter symporter (SNF) (TC 2.A.22) family.</text>
</comment>
<evidence type="ECO:0000256" key="6">
    <source>
        <dbReference type="ARBA" id="ARBA00022989"/>
    </source>
</evidence>
<protein>
    <submittedName>
        <fullName evidence="11">Uncharacterized protein</fullName>
    </submittedName>
</protein>
<dbReference type="GO" id="GO:0005886">
    <property type="term" value="C:plasma membrane"/>
    <property type="evidence" value="ECO:0007669"/>
    <property type="project" value="TreeGrafter"/>
</dbReference>
<feature type="signal peptide" evidence="10">
    <location>
        <begin position="1"/>
        <end position="21"/>
    </location>
</feature>
<evidence type="ECO:0000313" key="11">
    <source>
        <dbReference type="EMBL" id="KAK8757280.1"/>
    </source>
</evidence>
<dbReference type="GO" id="GO:0089718">
    <property type="term" value="P:amino acid import across plasma membrane"/>
    <property type="evidence" value="ECO:0007669"/>
    <property type="project" value="TreeGrafter"/>
</dbReference>
<keyword evidence="10" id="KW-0732">Signal</keyword>
<dbReference type="GO" id="GO:0015187">
    <property type="term" value="F:glycine transmembrane transporter activity"/>
    <property type="evidence" value="ECO:0007669"/>
    <property type="project" value="TreeGrafter"/>
</dbReference>
<keyword evidence="5" id="KW-0769">Symport</keyword>
<feature type="transmembrane region" description="Helical" evidence="9">
    <location>
        <begin position="210"/>
        <end position="229"/>
    </location>
</feature>
<dbReference type="PANTHER" id="PTHR11616:SF236">
    <property type="entry name" value="TRANSPORTER"/>
    <property type="match status" value="1"/>
</dbReference>
<keyword evidence="6 9" id="KW-1133">Transmembrane helix</keyword>
<dbReference type="PANTHER" id="PTHR11616">
    <property type="entry name" value="SODIUM/CHLORIDE DEPENDENT TRANSPORTER"/>
    <property type="match status" value="1"/>
</dbReference>
<comment type="subcellular location">
    <subcellularLocation>
        <location evidence="1">Membrane</location>
        <topology evidence="1">Multi-pass membrane protein</topology>
    </subcellularLocation>
</comment>
<name>A0AAQ4D490_AMBAM</name>
<evidence type="ECO:0000256" key="1">
    <source>
        <dbReference type="ARBA" id="ARBA00004141"/>
    </source>
</evidence>
<dbReference type="InterPro" id="IPR000175">
    <property type="entry name" value="Na/ntran_symport"/>
</dbReference>
<accession>A0AAQ4D490</accession>